<dbReference type="CDD" id="cd00616">
    <property type="entry name" value="AHBA_syn"/>
    <property type="match status" value="1"/>
</dbReference>
<dbReference type="PANTHER" id="PTHR30244">
    <property type="entry name" value="TRANSAMINASE"/>
    <property type="match status" value="1"/>
</dbReference>
<accession>A0ABY5PCW8</accession>
<keyword evidence="1" id="KW-0663">Pyridoxal phosphate</keyword>
<dbReference type="InterPro" id="IPR000653">
    <property type="entry name" value="DegT/StrS_aminotransferase"/>
</dbReference>
<evidence type="ECO:0000313" key="3">
    <source>
        <dbReference type="Proteomes" id="UP001058860"/>
    </source>
</evidence>
<dbReference type="InterPro" id="IPR015421">
    <property type="entry name" value="PyrdxlP-dep_Trfase_major"/>
</dbReference>
<dbReference type="Pfam" id="PF01041">
    <property type="entry name" value="DegT_DnrJ_EryC1"/>
    <property type="match status" value="1"/>
</dbReference>
<dbReference type="InterPro" id="IPR015424">
    <property type="entry name" value="PyrdxlP-dep_Trfase"/>
</dbReference>
<keyword evidence="3" id="KW-1185">Reference proteome</keyword>
<name>A0ABY5PCW8_9ACTN</name>
<keyword evidence="2" id="KW-0032">Aminotransferase</keyword>
<evidence type="ECO:0000313" key="2">
    <source>
        <dbReference type="EMBL" id="UUY02317.1"/>
    </source>
</evidence>
<organism evidence="2 3">
    <name type="scientific">Svornostia abyssi</name>
    <dbReference type="NCBI Taxonomy" id="2898438"/>
    <lineage>
        <taxon>Bacteria</taxon>
        <taxon>Bacillati</taxon>
        <taxon>Actinomycetota</taxon>
        <taxon>Thermoleophilia</taxon>
        <taxon>Solirubrobacterales</taxon>
        <taxon>Baekduiaceae</taxon>
        <taxon>Svornostia</taxon>
    </lineage>
</organism>
<evidence type="ECO:0000256" key="1">
    <source>
        <dbReference type="RuleBase" id="RU004508"/>
    </source>
</evidence>
<protein>
    <submittedName>
        <fullName evidence="2">DegT/DnrJ/EryC1/StrS family aminotransferase</fullName>
    </submittedName>
</protein>
<dbReference type="GO" id="GO:0008483">
    <property type="term" value="F:transaminase activity"/>
    <property type="evidence" value="ECO:0007669"/>
    <property type="project" value="UniProtKB-KW"/>
</dbReference>
<keyword evidence="2" id="KW-0808">Transferase</keyword>
<reference evidence="3" key="1">
    <citation type="submission" date="2021-11" db="EMBL/GenBank/DDBJ databases">
        <title>Cultivation dependent microbiological survey of springs from the worlds oldest radium mine currently devoted to the extraction of radon-saturated water.</title>
        <authorList>
            <person name="Kapinusova G."/>
            <person name="Smrhova T."/>
            <person name="Strejcek M."/>
            <person name="Suman J."/>
            <person name="Jani K."/>
            <person name="Pajer P."/>
            <person name="Uhlik O."/>
        </authorList>
    </citation>
    <scope>NUCLEOTIDE SEQUENCE [LARGE SCALE GENOMIC DNA]</scope>
    <source>
        <strain evidence="3">J379</strain>
    </source>
</reference>
<gene>
    <name evidence="2" type="ORF">LRS13_16575</name>
</gene>
<dbReference type="PANTHER" id="PTHR30244:SF39">
    <property type="entry name" value="BLR3650 PROTEIN"/>
    <property type="match status" value="1"/>
</dbReference>
<dbReference type="Gene3D" id="3.90.1150.10">
    <property type="entry name" value="Aspartate Aminotransferase, domain 1"/>
    <property type="match status" value="1"/>
</dbReference>
<dbReference type="RefSeq" id="WP_353862845.1">
    <property type="nucleotide sequence ID" value="NZ_CP088295.1"/>
</dbReference>
<dbReference type="Gene3D" id="3.40.640.10">
    <property type="entry name" value="Type I PLP-dependent aspartate aminotransferase-like (Major domain)"/>
    <property type="match status" value="1"/>
</dbReference>
<dbReference type="EMBL" id="CP088295">
    <property type="protein sequence ID" value="UUY02317.1"/>
    <property type="molecule type" value="Genomic_DNA"/>
</dbReference>
<dbReference type="SUPFAM" id="SSF53383">
    <property type="entry name" value="PLP-dependent transferases"/>
    <property type="match status" value="1"/>
</dbReference>
<comment type="similarity">
    <text evidence="1">Belongs to the DegT/DnrJ/EryC1 family.</text>
</comment>
<dbReference type="PIRSF" id="PIRSF000390">
    <property type="entry name" value="PLP_StrS"/>
    <property type="match status" value="1"/>
</dbReference>
<proteinExistence type="inferred from homology"/>
<sequence length="388" mass="41393">MNVVPDVIPVAQPVLGPEEEAAVVEVLRSGYLSLGPRVPAFEEAFAGRLGATCASAVSSGTAGLHLALRAVGVTDGDEVVTSPFSFVASANVALFERARPVFADIDPVTLTLDPDAAAAAITERTTAILPVHIFGWPADLAGLRRHGLPLVEDACEALGAVHPDGTPVGATGDPAVFAFYANKQMTTGEGGLVTMGDPDMKVRIDSERNQGRAPDMDWLDHDRLGFNYRLSDIACAIGLAQLDRLDDMLAGRARVAAAYRQALAGIEGLTLPCEDHGGAKRGWFVFVVQLPHGVDRDATIRALRERGIQSKPYLPAIHLMSFYRERFGHREGEFPVCEDVAARSVALPFFPRMTEGQVARVGGGVARSPGRMRACRASRSRRTLSSSS</sequence>
<dbReference type="InterPro" id="IPR015422">
    <property type="entry name" value="PyrdxlP-dep_Trfase_small"/>
</dbReference>
<dbReference type="Proteomes" id="UP001058860">
    <property type="component" value="Chromosome"/>
</dbReference>